<proteinExistence type="predicted"/>
<comment type="caution">
    <text evidence="2">The sequence shown here is derived from an EMBL/GenBank/DDBJ whole genome shotgun (WGS) entry which is preliminary data.</text>
</comment>
<organism evidence="2 3">
    <name type="scientific">Mycena pura</name>
    <dbReference type="NCBI Taxonomy" id="153505"/>
    <lineage>
        <taxon>Eukaryota</taxon>
        <taxon>Fungi</taxon>
        <taxon>Dikarya</taxon>
        <taxon>Basidiomycota</taxon>
        <taxon>Agaricomycotina</taxon>
        <taxon>Agaricomycetes</taxon>
        <taxon>Agaricomycetidae</taxon>
        <taxon>Agaricales</taxon>
        <taxon>Marasmiineae</taxon>
        <taxon>Mycenaceae</taxon>
        <taxon>Mycena</taxon>
    </lineage>
</organism>
<keyword evidence="1" id="KW-0472">Membrane</keyword>
<name>A0AAD6VAD1_9AGAR</name>
<keyword evidence="1" id="KW-0812">Transmembrane</keyword>
<reference evidence="2" key="1">
    <citation type="submission" date="2023-03" db="EMBL/GenBank/DDBJ databases">
        <title>Massive genome expansion in bonnet fungi (Mycena s.s.) driven by repeated elements and novel gene families across ecological guilds.</title>
        <authorList>
            <consortium name="Lawrence Berkeley National Laboratory"/>
            <person name="Harder C.B."/>
            <person name="Miyauchi S."/>
            <person name="Viragh M."/>
            <person name="Kuo A."/>
            <person name="Thoen E."/>
            <person name="Andreopoulos B."/>
            <person name="Lu D."/>
            <person name="Skrede I."/>
            <person name="Drula E."/>
            <person name="Henrissat B."/>
            <person name="Morin E."/>
            <person name="Kohler A."/>
            <person name="Barry K."/>
            <person name="LaButti K."/>
            <person name="Morin E."/>
            <person name="Salamov A."/>
            <person name="Lipzen A."/>
            <person name="Mereny Z."/>
            <person name="Hegedus B."/>
            <person name="Baldrian P."/>
            <person name="Stursova M."/>
            <person name="Weitz H."/>
            <person name="Taylor A."/>
            <person name="Grigoriev I.V."/>
            <person name="Nagy L.G."/>
            <person name="Martin F."/>
            <person name="Kauserud H."/>
        </authorList>
    </citation>
    <scope>NUCLEOTIDE SEQUENCE</scope>
    <source>
        <strain evidence="2">9144</strain>
    </source>
</reference>
<sequence length="242" mass="25213">MLPESKTLVLAAFGLVLYLAPIVLCIWRPVLLATTPCESLQCQTFDTSFTLIVAVTSICATSIAIFIGAFEDGFIDAIGLASGATATAYGILQRLPTLPILVFIFVVSCGLVILLRIILKASVPADPLFGFIVGFVAKLKVSHIVHMLGTLAIGAAALLGAVGAMFMRCPGAERVDGEDMGAASIEGNVDSGGDKGPVRASGESDLSKWSLFNAVSPPVPPPYSPLPQSALGKIKHNHILPV</sequence>
<feature type="transmembrane region" description="Helical" evidence="1">
    <location>
        <begin position="144"/>
        <end position="167"/>
    </location>
</feature>
<feature type="transmembrane region" description="Helical" evidence="1">
    <location>
        <begin position="98"/>
        <end position="119"/>
    </location>
</feature>
<evidence type="ECO:0000256" key="1">
    <source>
        <dbReference type="SAM" id="Phobius"/>
    </source>
</evidence>
<dbReference type="AlphaFoldDB" id="A0AAD6VAD1"/>
<dbReference type="Proteomes" id="UP001219525">
    <property type="component" value="Unassembled WGS sequence"/>
</dbReference>
<feature type="transmembrane region" description="Helical" evidence="1">
    <location>
        <begin position="74"/>
        <end position="92"/>
    </location>
</feature>
<evidence type="ECO:0000313" key="3">
    <source>
        <dbReference type="Proteomes" id="UP001219525"/>
    </source>
</evidence>
<gene>
    <name evidence="2" type="ORF">GGX14DRAFT_569461</name>
</gene>
<protein>
    <submittedName>
        <fullName evidence="2">Uncharacterized protein</fullName>
    </submittedName>
</protein>
<keyword evidence="3" id="KW-1185">Reference proteome</keyword>
<dbReference type="EMBL" id="JARJCW010000047">
    <property type="protein sequence ID" value="KAJ7204346.1"/>
    <property type="molecule type" value="Genomic_DNA"/>
</dbReference>
<keyword evidence="1" id="KW-1133">Transmembrane helix</keyword>
<feature type="transmembrane region" description="Helical" evidence="1">
    <location>
        <begin position="49"/>
        <end position="67"/>
    </location>
</feature>
<accession>A0AAD6VAD1</accession>
<evidence type="ECO:0000313" key="2">
    <source>
        <dbReference type="EMBL" id="KAJ7204346.1"/>
    </source>
</evidence>